<dbReference type="RefSeq" id="WP_230560407.1">
    <property type="nucleotide sequence ID" value="NZ_JAJITC010000003.1"/>
</dbReference>
<dbReference type="PRINTS" id="PR00412">
    <property type="entry name" value="EPOXHYDRLASE"/>
</dbReference>
<evidence type="ECO:0000259" key="2">
    <source>
        <dbReference type="Pfam" id="PF00561"/>
    </source>
</evidence>
<dbReference type="InterPro" id="IPR000639">
    <property type="entry name" value="Epox_hydrolase-like"/>
</dbReference>
<dbReference type="PANTHER" id="PTHR43329">
    <property type="entry name" value="EPOXIDE HYDROLASE"/>
    <property type="match status" value="1"/>
</dbReference>
<evidence type="ECO:0000313" key="4">
    <source>
        <dbReference type="Proteomes" id="UP001430614"/>
    </source>
</evidence>
<evidence type="ECO:0000256" key="1">
    <source>
        <dbReference type="ARBA" id="ARBA00022801"/>
    </source>
</evidence>
<dbReference type="InterPro" id="IPR006311">
    <property type="entry name" value="TAT_signal"/>
</dbReference>
<dbReference type="EMBL" id="JAJITC010000003">
    <property type="protein sequence ID" value="MCC8401509.1"/>
    <property type="molecule type" value="Genomic_DNA"/>
</dbReference>
<comment type="caution">
    <text evidence="3">The sequence shown here is derived from an EMBL/GenBank/DDBJ whole genome shotgun (WGS) entry which is preliminary data.</text>
</comment>
<reference evidence="3 4" key="1">
    <citation type="submission" date="2021-11" db="EMBL/GenBank/DDBJ databases">
        <authorList>
            <person name="Oh E.-T."/>
            <person name="Kim S.-B."/>
        </authorList>
    </citation>
    <scope>NUCLEOTIDE SEQUENCE [LARGE SCALE GENOMIC DNA]</scope>
    <source>
        <strain evidence="3 4">MMS20-SJTN17</strain>
    </source>
</reference>
<name>A0ABS8K9X1_9BURK</name>
<protein>
    <submittedName>
        <fullName evidence="3">Alpha/beta hydrolase</fullName>
    </submittedName>
</protein>
<dbReference type="Gene3D" id="3.40.50.1820">
    <property type="entry name" value="alpha/beta hydrolase"/>
    <property type="match status" value="1"/>
</dbReference>
<organism evidence="3 4">
    <name type="scientific">Paraburkholderia translucens</name>
    <dbReference type="NCBI Taxonomy" id="2886945"/>
    <lineage>
        <taxon>Bacteria</taxon>
        <taxon>Pseudomonadati</taxon>
        <taxon>Pseudomonadota</taxon>
        <taxon>Betaproteobacteria</taxon>
        <taxon>Burkholderiales</taxon>
        <taxon>Burkholderiaceae</taxon>
        <taxon>Paraburkholderia</taxon>
    </lineage>
</organism>
<dbReference type="Proteomes" id="UP001430614">
    <property type="component" value="Unassembled WGS sequence"/>
</dbReference>
<dbReference type="PROSITE" id="PS51318">
    <property type="entry name" value="TAT"/>
    <property type="match status" value="1"/>
</dbReference>
<dbReference type="Pfam" id="PF00561">
    <property type="entry name" value="Abhydrolase_1"/>
    <property type="match status" value="1"/>
</dbReference>
<dbReference type="GO" id="GO:0016787">
    <property type="term" value="F:hydrolase activity"/>
    <property type="evidence" value="ECO:0007669"/>
    <property type="project" value="UniProtKB-KW"/>
</dbReference>
<sequence>MAELINERRRRILGTSLAGVALAGTGVAGFAGAQSASASPNAASFGEIHRVQANGLSIGYVDAGPKEGPVVVLLHGWPYDVYSFAEVAPILTAAGHRVLVPYLRGYGPTQFVSADIPRNGQQAVVAVDIVAFMDALNVRQAVIGGFDWGARTANIIAALWPERCKALVSVSGYLIGSQAANEKPLPPAAELAWWYQFYFSTARGQAGYAQNSHDFNKLIWRLASPQWRFDDATYERTAASFDNPDHVAVVINNYRWRLGLAQGEAKYDDIEKKLALSPAIAVPTITLEGDANGAPHPQPAAYAAKFTGKYQHRDISGGIGHNLPQEAPQAFADALLQVQRL</sequence>
<keyword evidence="1 3" id="KW-0378">Hydrolase</keyword>
<proteinExistence type="predicted"/>
<evidence type="ECO:0000313" key="3">
    <source>
        <dbReference type="EMBL" id="MCC8401509.1"/>
    </source>
</evidence>
<feature type="domain" description="AB hydrolase-1" evidence="2">
    <location>
        <begin position="69"/>
        <end position="199"/>
    </location>
</feature>
<dbReference type="InterPro" id="IPR000073">
    <property type="entry name" value="AB_hydrolase_1"/>
</dbReference>
<keyword evidence="4" id="KW-1185">Reference proteome</keyword>
<gene>
    <name evidence="3" type="ORF">LJ655_06300</name>
</gene>
<accession>A0ABS8K9X1</accession>
<dbReference type="SUPFAM" id="SSF53474">
    <property type="entry name" value="alpha/beta-Hydrolases"/>
    <property type="match status" value="1"/>
</dbReference>
<dbReference type="InterPro" id="IPR029058">
    <property type="entry name" value="AB_hydrolase_fold"/>
</dbReference>